<evidence type="ECO:0000313" key="6">
    <source>
        <dbReference type="Proteomes" id="UP000315577"/>
    </source>
</evidence>
<dbReference type="Pfam" id="PF01903">
    <property type="entry name" value="CbiX"/>
    <property type="match status" value="1"/>
</dbReference>
<reference evidence="4 6" key="2">
    <citation type="submission" date="2019-07" db="EMBL/GenBank/DDBJ databases">
        <title>Tepidimonas ignava SPS-1037 draft genome.</title>
        <authorList>
            <person name="Da Costa M.S."/>
            <person name="Froufe H.J.C."/>
            <person name="Egas C."/>
            <person name="Albuquerque L."/>
        </authorList>
    </citation>
    <scope>NUCLEOTIDE SEQUENCE [LARGE SCALE GENOMIC DNA]</scope>
    <source>
        <strain evidence="4 6">SPS-1037</strain>
    </source>
</reference>
<dbReference type="PANTHER" id="PTHR33542:SF5">
    <property type="entry name" value="FERROCHELATASE CHE1"/>
    <property type="match status" value="1"/>
</dbReference>
<reference evidence="3 5" key="1">
    <citation type="submission" date="2019-03" db="EMBL/GenBank/DDBJ databases">
        <title>Genomic Encyclopedia of Type Strains, Phase IV (KMG-IV): sequencing the most valuable type-strain genomes for metagenomic binning, comparative biology and taxonomic classification.</title>
        <authorList>
            <person name="Goeker M."/>
        </authorList>
    </citation>
    <scope>NUCLEOTIDE SEQUENCE [LARGE SCALE GENOMIC DNA]</scope>
    <source>
        <strain evidence="3 5">DSM 12034</strain>
    </source>
</reference>
<dbReference type="RefSeq" id="WP_132962591.1">
    <property type="nucleotide sequence ID" value="NZ_JBKBMZ010000003.1"/>
</dbReference>
<dbReference type="Gene3D" id="3.40.50.1400">
    <property type="match status" value="1"/>
</dbReference>
<evidence type="ECO:0000256" key="2">
    <source>
        <dbReference type="ARBA" id="ARBA00023239"/>
    </source>
</evidence>
<keyword evidence="1" id="KW-0479">Metal-binding</keyword>
<dbReference type="CDD" id="cd03416">
    <property type="entry name" value="CbiX_SirB_N"/>
    <property type="match status" value="1"/>
</dbReference>
<accession>A0A4R3LHF1</accession>
<dbReference type="Proteomes" id="UP000315577">
    <property type="component" value="Unassembled WGS sequence"/>
</dbReference>
<dbReference type="EMBL" id="VJNC01000002">
    <property type="protein sequence ID" value="TSE23726.1"/>
    <property type="molecule type" value="Genomic_DNA"/>
</dbReference>
<sequence length="147" mass="15131">MTAHGQAPHPPEVPGSGPAAAAAQGLILLAHGARDPAWAAPFERVAAAVRAQRPAWRVSLAYLELMTPDLLTAGTVLAAQGCAQVTVLPLFLGVGGHVRRDVPALLAQLQADHPGVHWQLAPPIGEHPRLLQALADIALGVVPPPPG</sequence>
<dbReference type="GO" id="GO:0046872">
    <property type="term" value="F:metal ion binding"/>
    <property type="evidence" value="ECO:0007669"/>
    <property type="project" value="UniProtKB-KW"/>
</dbReference>
<dbReference type="OrthoDB" id="9797895at2"/>
<evidence type="ECO:0000313" key="3">
    <source>
        <dbReference type="EMBL" id="TCS97864.1"/>
    </source>
</evidence>
<name>A0A4R3LHF1_9BURK</name>
<dbReference type="GO" id="GO:0016852">
    <property type="term" value="F:sirohydrochlorin cobaltochelatase activity"/>
    <property type="evidence" value="ECO:0007669"/>
    <property type="project" value="UniProtKB-EC"/>
</dbReference>
<organism evidence="3 5">
    <name type="scientific">Tepidimonas ignava</name>
    <dbReference type="NCBI Taxonomy" id="114249"/>
    <lineage>
        <taxon>Bacteria</taxon>
        <taxon>Pseudomonadati</taxon>
        <taxon>Pseudomonadota</taxon>
        <taxon>Betaproteobacteria</taxon>
        <taxon>Burkholderiales</taxon>
        <taxon>Tepidimonas</taxon>
    </lineage>
</organism>
<protein>
    <submittedName>
        <fullName evidence="3">Sirohydrochlorin cobaltochelatase</fullName>
        <ecNumber evidence="4">4.99.1.3</ecNumber>
    </submittedName>
</protein>
<dbReference type="EMBL" id="SMAH01000007">
    <property type="protein sequence ID" value="TCS97864.1"/>
    <property type="molecule type" value="Genomic_DNA"/>
</dbReference>
<dbReference type="AlphaFoldDB" id="A0A4R3LHF1"/>
<dbReference type="EC" id="4.99.1.3" evidence="4"/>
<evidence type="ECO:0000313" key="4">
    <source>
        <dbReference type="EMBL" id="TSE23726.1"/>
    </source>
</evidence>
<keyword evidence="2 4" id="KW-0456">Lyase</keyword>
<dbReference type="PANTHER" id="PTHR33542">
    <property type="entry name" value="SIROHYDROCHLORIN FERROCHELATASE, CHLOROPLASTIC"/>
    <property type="match status" value="1"/>
</dbReference>
<dbReference type="InterPro" id="IPR002762">
    <property type="entry name" value="CbiX-like"/>
</dbReference>
<comment type="caution">
    <text evidence="3">The sequence shown here is derived from an EMBL/GenBank/DDBJ whole genome shotgun (WGS) entry which is preliminary data.</text>
</comment>
<proteinExistence type="predicted"/>
<evidence type="ECO:0000313" key="5">
    <source>
        <dbReference type="Proteomes" id="UP000295536"/>
    </source>
</evidence>
<gene>
    <name evidence="4" type="primary">cbiX</name>
    <name evidence="3" type="ORF">EDC36_10771</name>
    <name evidence="4" type="ORF">Tigna_00420</name>
</gene>
<dbReference type="SUPFAM" id="SSF53800">
    <property type="entry name" value="Chelatase"/>
    <property type="match status" value="1"/>
</dbReference>
<evidence type="ECO:0000256" key="1">
    <source>
        <dbReference type="ARBA" id="ARBA00022723"/>
    </source>
</evidence>
<dbReference type="Proteomes" id="UP000295536">
    <property type="component" value="Unassembled WGS sequence"/>
</dbReference>
<dbReference type="InterPro" id="IPR050963">
    <property type="entry name" value="Sirohydro_Cobaltochel/CbiX"/>
</dbReference>
<keyword evidence="6" id="KW-1185">Reference proteome</keyword>